<reference evidence="1" key="1">
    <citation type="journal article" date="2023" name="GigaByte">
        <title>Genome assembly of the bearded iris, Iris pallida Lam.</title>
        <authorList>
            <person name="Bruccoleri R.E."/>
            <person name="Oakeley E.J."/>
            <person name="Faust A.M.E."/>
            <person name="Altorfer M."/>
            <person name="Dessus-Babus S."/>
            <person name="Burckhardt D."/>
            <person name="Oertli M."/>
            <person name="Naumann U."/>
            <person name="Petersen F."/>
            <person name="Wong J."/>
        </authorList>
    </citation>
    <scope>NUCLEOTIDE SEQUENCE</scope>
    <source>
        <strain evidence="1">GSM-AAB239-AS_SAM_17_03QT</strain>
    </source>
</reference>
<dbReference type="AlphaFoldDB" id="A0AAX6DUH8"/>
<evidence type="ECO:0000313" key="2">
    <source>
        <dbReference type="Proteomes" id="UP001140949"/>
    </source>
</evidence>
<organism evidence="1 2">
    <name type="scientific">Iris pallida</name>
    <name type="common">Sweet iris</name>
    <dbReference type="NCBI Taxonomy" id="29817"/>
    <lineage>
        <taxon>Eukaryota</taxon>
        <taxon>Viridiplantae</taxon>
        <taxon>Streptophyta</taxon>
        <taxon>Embryophyta</taxon>
        <taxon>Tracheophyta</taxon>
        <taxon>Spermatophyta</taxon>
        <taxon>Magnoliopsida</taxon>
        <taxon>Liliopsida</taxon>
        <taxon>Asparagales</taxon>
        <taxon>Iridaceae</taxon>
        <taxon>Iridoideae</taxon>
        <taxon>Irideae</taxon>
        <taxon>Iris</taxon>
    </lineage>
</organism>
<accession>A0AAX6DUH8</accession>
<sequence>MPSEFLFEKGQFSVGFLTAMAHLDMVSSQKKSPGVPLTLKREREKHPETFMALKQSFLKAFKVMDKELRMHY</sequence>
<evidence type="ECO:0000313" key="1">
    <source>
        <dbReference type="EMBL" id="KAJ6795418.1"/>
    </source>
</evidence>
<name>A0AAX6DUH8_IRIPA</name>
<protein>
    <submittedName>
        <fullName evidence="1">Uncharacterized protein</fullName>
    </submittedName>
</protein>
<dbReference type="EMBL" id="JANAVB010041818">
    <property type="protein sequence ID" value="KAJ6795418.1"/>
    <property type="molecule type" value="Genomic_DNA"/>
</dbReference>
<keyword evidence="2" id="KW-1185">Reference proteome</keyword>
<proteinExistence type="predicted"/>
<reference evidence="1" key="2">
    <citation type="submission" date="2023-04" db="EMBL/GenBank/DDBJ databases">
        <authorList>
            <person name="Bruccoleri R.E."/>
            <person name="Oakeley E.J."/>
            <person name="Faust A.-M."/>
            <person name="Dessus-Babus S."/>
            <person name="Altorfer M."/>
            <person name="Burckhardt D."/>
            <person name="Oertli M."/>
            <person name="Naumann U."/>
            <person name="Petersen F."/>
            <person name="Wong J."/>
        </authorList>
    </citation>
    <scope>NUCLEOTIDE SEQUENCE</scope>
    <source>
        <strain evidence="1">GSM-AAB239-AS_SAM_17_03QT</strain>
        <tissue evidence="1">Leaf</tissue>
    </source>
</reference>
<dbReference type="Proteomes" id="UP001140949">
    <property type="component" value="Unassembled WGS sequence"/>
</dbReference>
<gene>
    <name evidence="1" type="ORF">M6B38_226625</name>
</gene>
<comment type="caution">
    <text evidence="1">The sequence shown here is derived from an EMBL/GenBank/DDBJ whole genome shotgun (WGS) entry which is preliminary data.</text>
</comment>